<reference evidence="2" key="1">
    <citation type="submission" date="2014-12" db="EMBL/GenBank/DDBJ databases">
        <title>Insight into the proteome of Arion vulgaris.</title>
        <authorList>
            <person name="Aradska J."/>
            <person name="Bulat T."/>
            <person name="Smidak R."/>
            <person name="Sarate P."/>
            <person name="Gangsoo J."/>
            <person name="Sialana F."/>
            <person name="Bilban M."/>
            <person name="Lubec G."/>
        </authorList>
    </citation>
    <scope>NUCLEOTIDE SEQUENCE</scope>
    <source>
        <tissue evidence="2">Skin</tissue>
    </source>
</reference>
<proteinExistence type="predicted"/>
<organism evidence="2">
    <name type="scientific">Arion vulgaris</name>
    <dbReference type="NCBI Taxonomy" id="1028688"/>
    <lineage>
        <taxon>Eukaryota</taxon>
        <taxon>Metazoa</taxon>
        <taxon>Spiralia</taxon>
        <taxon>Lophotrochozoa</taxon>
        <taxon>Mollusca</taxon>
        <taxon>Gastropoda</taxon>
        <taxon>Heterobranchia</taxon>
        <taxon>Euthyneura</taxon>
        <taxon>Panpulmonata</taxon>
        <taxon>Eupulmonata</taxon>
        <taxon>Stylommatophora</taxon>
        <taxon>Helicina</taxon>
        <taxon>Arionoidea</taxon>
        <taxon>Arionidae</taxon>
        <taxon>Arion</taxon>
    </lineage>
</organism>
<evidence type="ECO:0000259" key="1">
    <source>
        <dbReference type="Pfam" id="PF25022"/>
    </source>
</evidence>
<evidence type="ECO:0000313" key="2">
    <source>
        <dbReference type="EMBL" id="CEK55241.1"/>
    </source>
</evidence>
<protein>
    <recommendedName>
        <fullName evidence="1">Nephrocystin-3 alpha-beta domain-containing protein</fullName>
    </recommendedName>
</protein>
<dbReference type="AlphaFoldDB" id="A0A0B6YHG6"/>
<dbReference type="Pfam" id="PF25022">
    <property type="entry name" value="NPHP3"/>
    <property type="match status" value="1"/>
</dbReference>
<dbReference type="EMBL" id="HACG01008376">
    <property type="protein sequence ID" value="CEK55241.1"/>
    <property type="molecule type" value="Transcribed_RNA"/>
</dbReference>
<sequence length="77" mass="8836">NFSGLFLPLPVHIVSQTVRVFVSVTPDLTSELTRFTEDYLPKLCELCENDSRVLALIYLPCDVLHTDSLTWEHDMKL</sequence>
<feature type="domain" description="Nephrocystin-3 alpha-beta" evidence="1">
    <location>
        <begin position="14"/>
        <end position="63"/>
    </location>
</feature>
<gene>
    <name evidence="2" type="primary">ORF24716</name>
</gene>
<accession>A0A0B6YHG6</accession>
<feature type="non-terminal residue" evidence="2">
    <location>
        <position position="77"/>
    </location>
</feature>
<name>A0A0B6YHG6_9EUPU</name>
<dbReference type="InterPro" id="IPR056886">
    <property type="entry name" value="NPHP3_ab_dom"/>
</dbReference>
<feature type="non-terminal residue" evidence="2">
    <location>
        <position position="1"/>
    </location>
</feature>